<evidence type="ECO:0000313" key="2">
    <source>
        <dbReference type="Proteomes" id="UP001589609"/>
    </source>
</evidence>
<dbReference type="Proteomes" id="UP001589609">
    <property type="component" value="Unassembled WGS sequence"/>
</dbReference>
<evidence type="ECO:0000313" key="1">
    <source>
        <dbReference type="EMBL" id="MFB9761443.1"/>
    </source>
</evidence>
<proteinExistence type="predicted"/>
<organism evidence="1 2">
    <name type="scientific">Ectobacillus funiculus</name>
    <dbReference type="NCBI Taxonomy" id="137993"/>
    <lineage>
        <taxon>Bacteria</taxon>
        <taxon>Bacillati</taxon>
        <taxon>Bacillota</taxon>
        <taxon>Bacilli</taxon>
        <taxon>Bacillales</taxon>
        <taxon>Bacillaceae</taxon>
        <taxon>Ectobacillus</taxon>
    </lineage>
</organism>
<dbReference type="RefSeq" id="WP_379951653.1">
    <property type="nucleotide sequence ID" value="NZ_JBHMAF010000193.1"/>
</dbReference>
<reference evidence="1 2" key="1">
    <citation type="submission" date="2024-09" db="EMBL/GenBank/DDBJ databases">
        <authorList>
            <person name="Sun Q."/>
            <person name="Mori K."/>
        </authorList>
    </citation>
    <scope>NUCLEOTIDE SEQUENCE [LARGE SCALE GENOMIC DNA]</scope>
    <source>
        <strain evidence="1 2">JCM 11201</strain>
    </source>
</reference>
<evidence type="ECO:0008006" key="3">
    <source>
        <dbReference type="Google" id="ProtNLM"/>
    </source>
</evidence>
<protein>
    <recommendedName>
        <fullName evidence="3">Transposase</fullName>
    </recommendedName>
</protein>
<name>A0ABV5WLZ9_9BACI</name>
<sequence length="25" mass="2960">MRRQEIIDLTCQDIDLTNNTILPIM</sequence>
<dbReference type="EMBL" id="JBHMAF010000193">
    <property type="protein sequence ID" value="MFB9761443.1"/>
    <property type="molecule type" value="Genomic_DNA"/>
</dbReference>
<keyword evidence="2" id="KW-1185">Reference proteome</keyword>
<comment type="caution">
    <text evidence="1">The sequence shown here is derived from an EMBL/GenBank/DDBJ whole genome shotgun (WGS) entry which is preliminary data.</text>
</comment>
<accession>A0ABV5WLZ9</accession>
<gene>
    <name evidence="1" type="ORF">ACFFMS_24660</name>
</gene>